<dbReference type="InterPro" id="IPR009370">
    <property type="entry name" value="YutD-like"/>
</dbReference>
<name>A0A4R3KHZ8_9BACI</name>
<dbReference type="PIRSF" id="PIRSF012565">
    <property type="entry name" value="DUF1027"/>
    <property type="match status" value="1"/>
</dbReference>
<evidence type="ECO:0000313" key="2">
    <source>
        <dbReference type="EMBL" id="TCS83107.1"/>
    </source>
</evidence>
<evidence type="ECO:0000256" key="1">
    <source>
        <dbReference type="PIRSR" id="PIRSR012565-1"/>
    </source>
</evidence>
<keyword evidence="3" id="KW-1185">Reference proteome</keyword>
<feature type="disulfide bond" evidence="1">
    <location>
        <begin position="77"/>
        <end position="81"/>
    </location>
</feature>
<dbReference type="Pfam" id="PF06265">
    <property type="entry name" value="YutD-like"/>
    <property type="match status" value="1"/>
</dbReference>
<dbReference type="RefSeq" id="WP_132768019.1">
    <property type="nucleotide sequence ID" value="NZ_SMAB01000006.1"/>
</dbReference>
<comment type="caution">
    <text evidence="2">The sequence shown here is derived from an EMBL/GenBank/DDBJ whole genome shotgun (WGS) entry which is preliminary data.</text>
</comment>
<reference evidence="2 3" key="1">
    <citation type="submission" date="2019-03" db="EMBL/GenBank/DDBJ databases">
        <title>Genomic Encyclopedia of Type Strains, Phase IV (KMG-IV): sequencing the most valuable type-strain genomes for metagenomic binning, comparative biology and taxonomic classification.</title>
        <authorList>
            <person name="Goeker M."/>
        </authorList>
    </citation>
    <scope>NUCLEOTIDE SEQUENCE [LARGE SCALE GENOMIC DNA]</scope>
    <source>
        <strain evidence="2 3">DSM 23802</strain>
    </source>
</reference>
<keyword evidence="1" id="KW-1015">Disulfide bond</keyword>
<dbReference type="Proteomes" id="UP000295788">
    <property type="component" value="Unassembled WGS sequence"/>
</dbReference>
<accession>A0A4R3KHZ8</accession>
<gene>
    <name evidence="2" type="ORF">EDD72_10633</name>
</gene>
<evidence type="ECO:0000313" key="3">
    <source>
        <dbReference type="Proteomes" id="UP000295788"/>
    </source>
</evidence>
<dbReference type="OrthoDB" id="1650379at2"/>
<dbReference type="AlphaFoldDB" id="A0A4R3KHZ8"/>
<dbReference type="EMBL" id="SMAB01000006">
    <property type="protein sequence ID" value="TCS83107.1"/>
    <property type="molecule type" value="Genomic_DNA"/>
</dbReference>
<sequence length="101" mass="12253">MIHMFGHTYELVVNHKNGWNPESFRERYSEILDKYDYIVGDWGYNQLRLKGFYSDKRPKISHEMKIGSLDEYLYEYCNFGCSYFVIKKVKTDDHHEGDRKK</sequence>
<proteinExistence type="predicted"/>
<dbReference type="Gene3D" id="3.50.4.20">
    <property type="match status" value="1"/>
</dbReference>
<organism evidence="2 3">
    <name type="scientific">Tepidibacillus fermentans</name>
    <dbReference type="NCBI Taxonomy" id="1281767"/>
    <lineage>
        <taxon>Bacteria</taxon>
        <taxon>Bacillati</taxon>
        <taxon>Bacillota</taxon>
        <taxon>Bacilli</taxon>
        <taxon>Bacillales</taxon>
        <taxon>Bacillaceae</taxon>
        <taxon>Tepidibacillus</taxon>
    </lineage>
</organism>
<dbReference type="InterPro" id="IPR038141">
    <property type="entry name" value="YutD-like_sf"/>
</dbReference>
<protein>
    <submittedName>
        <fullName evidence="2">Uncharacterized protein YutD</fullName>
    </submittedName>
</protein>